<evidence type="ECO:0000256" key="9">
    <source>
        <dbReference type="ARBA" id="ARBA00022927"/>
    </source>
</evidence>
<keyword evidence="12" id="KW-0206">Cytoskeleton</keyword>
<dbReference type="GO" id="GO:0015031">
    <property type="term" value="P:protein transport"/>
    <property type="evidence" value="ECO:0007669"/>
    <property type="project" value="UniProtKB-KW"/>
</dbReference>
<dbReference type="GeneID" id="117368979"/>
<dbReference type="GO" id="GO:0036089">
    <property type="term" value="P:cleavage furrow formation"/>
    <property type="evidence" value="ECO:0007669"/>
    <property type="project" value="TreeGrafter"/>
</dbReference>
<dbReference type="KEGG" id="gsh:117368979"/>
<dbReference type="GO" id="GO:0048193">
    <property type="term" value="P:Golgi vesicle transport"/>
    <property type="evidence" value="ECO:0007669"/>
    <property type="project" value="TreeGrafter"/>
</dbReference>
<evidence type="ECO:0000256" key="11">
    <source>
        <dbReference type="ARBA" id="ARBA00023203"/>
    </source>
</evidence>
<feature type="region of interest" description="Disordered" evidence="14">
    <location>
        <begin position="384"/>
        <end position="415"/>
    </location>
</feature>
<dbReference type="OrthoDB" id="10043757at2759"/>
<dbReference type="RefSeq" id="XP_033818694.1">
    <property type="nucleotide sequence ID" value="XM_033962803.1"/>
</dbReference>
<keyword evidence="7" id="KW-0963">Cytoplasm</keyword>
<dbReference type="PANTHER" id="PTHR21345:SF9">
    <property type="entry name" value="KIND DOMAIN-CONTAINING PROTEIN"/>
    <property type="match status" value="1"/>
</dbReference>
<evidence type="ECO:0000256" key="2">
    <source>
        <dbReference type="ARBA" id="ARBA00004245"/>
    </source>
</evidence>
<dbReference type="GO" id="GO:0030659">
    <property type="term" value="C:cytoplasmic vesicle membrane"/>
    <property type="evidence" value="ECO:0007669"/>
    <property type="project" value="UniProtKB-SubCell"/>
</dbReference>
<evidence type="ECO:0000256" key="14">
    <source>
        <dbReference type="SAM" id="MobiDB-lite"/>
    </source>
</evidence>
<reference evidence="17" key="1">
    <citation type="submission" date="2025-08" db="UniProtKB">
        <authorList>
            <consortium name="RefSeq"/>
        </authorList>
    </citation>
    <scope>IDENTIFICATION</scope>
</reference>
<dbReference type="SMART" id="SM00750">
    <property type="entry name" value="KIND"/>
    <property type="match status" value="1"/>
</dbReference>
<evidence type="ECO:0000256" key="1">
    <source>
        <dbReference type="ARBA" id="ARBA00004180"/>
    </source>
</evidence>
<organism evidence="16 17">
    <name type="scientific">Geotrypetes seraphini</name>
    <name type="common">Gaboon caecilian</name>
    <name type="synonym">Caecilia seraphini</name>
    <dbReference type="NCBI Taxonomy" id="260995"/>
    <lineage>
        <taxon>Eukaryota</taxon>
        <taxon>Metazoa</taxon>
        <taxon>Chordata</taxon>
        <taxon>Craniata</taxon>
        <taxon>Vertebrata</taxon>
        <taxon>Euteleostomi</taxon>
        <taxon>Amphibia</taxon>
        <taxon>Gymnophiona</taxon>
        <taxon>Geotrypetes</taxon>
    </lineage>
</organism>
<keyword evidence="6" id="KW-1003">Cell membrane</keyword>
<evidence type="ECO:0000256" key="4">
    <source>
        <dbReference type="ARBA" id="ARBA00010956"/>
    </source>
</evidence>
<keyword evidence="5" id="KW-0813">Transport</keyword>
<evidence type="ECO:0000256" key="12">
    <source>
        <dbReference type="ARBA" id="ARBA00023212"/>
    </source>
</evidence>
<evidence type="ECO:0000256" key="6">
    <source>
        <dbReference type="ARBA" id="ARBA00022475"/>
    </source>
</evidence>
<dbReference type="Gene3D" id="1.10.510.10">
    <property type="entry name" value="Transferase(Phosphotransferase) domain 1"/>
    <property type="match status" value="1"/>
</dbReference>
<dbReference type="Proteomes" id="UP000515159">
    <property type="component" value="Chromosome 11"/>
</dbReference>
<keyword evidence="9" id="KW-0653">Protein transport</keyword>
<comment type="subcellular location">
    <subcellularLocation>
        <location evidence="3">Cell membrane</location>
        <topology evidence="3">Peripheral membrane protein</topology>
        <orientation evidence="3">Cytoplasmic side</orientation>
    </subcellularLocation>
    <subcellularLocation>
        <location evidence="2">Cytoplasm</location>
        <location evidence="2">Cytoskeleton</location>
    </subcellularLocation>
    <subcellularLocation>
        <location evidence="1">Cytoplasmic vesicle membrane</location>
        <topology evidence="1">Peripheral membrane protein</topology>
        <orientation evidence="1">Cytoplasmic side</orientation>
    </subcellularLocation>
</comment>
<evidence type="ECO:0000256" key="7">
    <source>
        <dbReference type="ARBA" id="ARBA00022490"/>
    </source>
</evidence>
<feature type="domain" description="KIND" evidence="15">
    <location>
        <begin position="13"/>
        <end position="175"/>
    </location>
</feature>
<dbReference type="InterPro" id="IPR029901">
    <property type="entry name" value="Spire"/>
</dbReference>
<evidence type="ECO:0000256" key="3">
    <source>
        <dbReference type="ARBA" id="ARBA00004413"/>
    </source>
</evidence>
<name>A0A6P8SIU8_GEOSA</name>
<accession>A0A6P8SIU8</accession>
<dbReference type="AlphaFoldDB" id="A0A6P8SIU8"/>
<dbReference type="GO" id="GO:0003779">
    <property type="term" value="F:actin binding"/>
    <property type="evidence" value="ECO:0007669"/>
    <property type="project" value="UniProtKB-KW"/>
</dbReference>
<proteinExistence type="inferred from homology"/>
<keyword evidence="8" id="KW-0677">Repeat</keyword>
<comment type="similarity">
    <text evidence="4">Belongs to the spire family.</text>
</comment>
<dbReference type="GO" id="GO:0030041">
    <property type="term" value="P:actin filament polymerization"/>
    <property type="evidence" value="ECO:0007669"/>
    <property type="project" value="TreeGrafter"/>
</dbReference>
<keyword evidence="16" id="KW-1185">Reference proteome</keyword>
<gene>
    <name evidence="17" type="primary">LOC117368979</name>
</gene>
<sequence length="649" mass="74585">MGETSFETHNPPVSLKEILTRCGQPVSEEQGWALLYQGSSRMIPLGWGFGGLQAPLLRGPETILIHQDGSLTFVAGSNPDSYRNPQPETKIVECLGLVVYKALDWGLHLDVERDLSLSLEGLLRQMFRLEEDERQETCTLAGIIKICEERLFVPSEAANHYQNVCRALYEEHIELCKLLLTIRSDRENLKKMETEDLWEDVTKMDTANYGAYSWNDVIKELKRGVRLQPTSERRYKMLPVQRELFPYELLMDDIKCKRYALRKVQVDAKNKTPEDQSLNCVQLQRSLKQASDRKLKDQCHKELSLHELLMNEIKSGKRPWSASTEANADRDRSKIRRSLVFHCDDSLYAEVIQKHKGLDDKNNTKQQFTVDPINANLFEEGSWPSACGSETTSDSRLSEYMSSSTSSTPSPTPSRKAIIPELDMDLTFVPVLTSSQVDLKTNSILSVKMLGTSHQRSKSLGSSPWSEDSILHCRRHPTIAELIPVRQAMIKSEMVDFKRNEDNTMFSRSRVCSSCHKRRLFFTWPCNCQICDRVICPDCCMEMSMPFKQCLYLPVSFLKTVILTGHASQVSKTWQFYQATQQWDLSSVPLVFEPYEMEEVPYHRKAMKSWFTLLTCIKCEEYLLEIIIQKQQNNSLTPESRSRSTSESF</sequence>
<dbReference type="GO" id="GO:0008017">
    <property type="term" value="F:microtubule binding"/>
    <property type="evidence" value="ECO:0007669"/>
    <property type="project" value="TreeGrafter"/>
</dbReference>
<dbReference type="GO" id="GO:0045010">
    <property type="term" value="P:actin nucleation"/>
    <property type="evidence" value="ECO:0007669"/>
    <property type="project" value="InterPro"/>
</dbReference>
<keyword evidence="11" id="KW-0009">Actin-binding</keyword>
<dbReference type="InParanoid" id="A0A6P8SIU8"/>
<dbReference type="InterPro" id="IPR011019">
    <property type="entry name" value="KIND_dom"/>
</dbReference>
<protein>
    <submittedName>
        <fullName evidence="17">Protein spire homolog 1-like isoform X1</fullName>
    </submittedName>
</protein>
<dbReference type="GO" id="GO:0040038">
    <property type="term" value="P:polar body extrusion after meiotic divisions"/>
    <property type="evidence" value="ECO:0007669"/>
    <property type="project" value="TreeGrafter"/>
</dbReference>
<dbReference type="PROSITE" id="PS51377">
    <property type="entry name" value="KIND"/>
    <property type="match status" value="1"/>
</dbReference>
<dbReference type="GO" id="GO:0005886">
    <property type="term" value="C:plasma membrane"/>
    <property type="evidence" value="ECO:0007669"/>
    <property type="project" value="UniProtKB-SubCell"/>
</dbReference>
<dbReference type="GO" id="GO:0051295">
    <property type="term" value="P:establishment of meiotic spindle localization"/>
    <property type="evidence" value="ECO:0007669"/>
    <property type="project" value="TreeGrafter"/>
</dbReference>
<evidence type="ECO:0000256" key="8">
    <source>
        <dbReference type="ARBA" id="ARBA00022737"/>
    </source>
</evidence>
<dbReference type="Pfam" id="PF16474">
    <property type="entry name" value="KIND"/>
    <property type="match status" value="1"/>
</dbReference>
<keyword evidence="13" id="KW-0968">Cytoplasmic vesicle</keyword>
<evidence type="ECO:0000256" key="13">
    <source>
        <dbReference type="ARBA" id="ARBA00023329"/>
    </source>
</evidence>
<dbReference type="CDD" id="cd15748">
    <property type="entry name" value="FYVE_SPIR"/>
    <property type="match status" value="1"/>
</dbReference>
<keyword evidence="10" id="KW-0472">Membrane</keyword>
<evidence type="ECO:0000313" key="17">
    <source>
        <dbReference type="RefSeq" id="XP_033818694.1"/>
    </source>
</evidence>
<dbReference type="GO" id="GO:0051639">
    <property type="term" value="P:actin filament network formation"/>
    <property type="evidence" value="ECO:0007669"/>
    <property type="project" value="TreeGrafter"/>
</dbReference>
<dbReference type="PANTHER" id="PTHR21345">
    <property type="entry name" value="SPIRE"/>
    <property type="match status" value="1"/>
</dbReference>
<dbReference type="GO" id="GO:0005938">
    <property type="term" value="C:cell cortex"/>
    <property type="evidence" value="ECO:0007669"/>
    <property type="project" value="TreeGrafter"/>
</dbReference>
<dbReference type="GO" id="GO:0005856">
    <property type="term" value="C:cytoskeleton"/>
    <property type="evidence" value="ECO:0007669"/>
    <property type="project" value="UniProtKB-SubCell"/>
</dbReference>
<evidence type="ECO:0000256" key="5">
    <source>
        <dbReference type="ARBA" id="ARBA00022448"/>
    </source>
</evidence>
<evidence type="ECO:0000259" key="15">
    <source>
        <dbReference type="PROSITE" id="PS51377"/>
    </source>
</evidence>
<evidence type="ECO:0000256" key="10">
    <source>
        <dbReference type="ARBA" id="ARBA00023136"/>
    </source>
</evidence>
<evidence type="ECO:0000313" key="16">
    <source>
        <dbReference type="Proteomes" id="UP000515159"/>
    </source>
</evidence>